<name>A0A225ML67_9BURK</name>
<sequence length="344" mass="39810">MASIRPHKNGYRVEVCVRGQRDSQVLRTHREAKAWGSARETELLERAAKTPAELHTIREAFEKYRDEVSCHKEGARHEALRLNAFVRDFPRLAALTLAEFDTPHLAEWRDARLEKVQPASVNRDVNLIRNVFTKARKEWKWMEHKPFDGLDLPPDGPPRDRRIHPWKEVRPILRALGYVSGQEPRTKQQEVALAWLVGMRSCMRAAEILRLGSDTLSMKTGVARVKHKMQYVTKRPRVIPLPRRALRLLRVVQHREQCFTVDSASLDTLFRRARDSLMIQNLHFHDSRAEALTRLAREVDVLTLSKISGIRDVKLLLETYYRETPEQIAARIAKPAAASRRPAQ</sequence>
<evidence type="ECO:0000256" key="1">
    <source>
        <dbReference type="ARBA" id="ARBA00022908"/>
    </source>
</evidence>
<accession>A0A225ML67</accession>
<protein>
    <submittedName>
        <fullName evidence="6">Integrase</fullName>
    </submittedName>
</protein>
<dbReference type="PROSITE" id="PS51900">
    <property type="entry name" value="CB"/>
    <property type="match status" value="1"/>
</dbReference>
<comment type="caution">
    <text evidence="6">The sequence shown here is derived from an EMBL/GenBank/DDBJ whole genome shotgun (WGS) entry which is preliminary data.</text>
</comment>
<dbReference type="GO" id="GO:0015074">
    <property type="term" value="P:DNA integration"/>
    <property type="evidence" value="ECO:0007669"/>
    <property type="project" value="UniProtKB-KW"/>
</dbReference>
<evidence type="ECO:0000256" key="2">
    <source>
        <dbReference type="ARBA" id="ARBA00023125"/>
    </source>
</evidence>
<dbReference type="InterPro" id="IPR013762">
    <property type="entry name" value="Integrase-like_cat_sf"/>
</dbReference>
<evidence type="ECO:0000256" key="3">
    <source>
        <dbReference type="ARBA" id="ARBA00023172"/>
    </source>
</evidence>
<keyword evidence="2 4" id="KW-0238">DNA-binding</keyword>
<dbReference type="InterPro" id="IPR050090">
    <property type="entry name" value="Tyrosine_recombinase_XerCD"/>
</dbReference>
<keyword evidence="3" id="KW-0233">DNA recombination</keyword>
<organism evidence="6 7">
    <name type="scientific">Candidimonas nitroreducens</name>
    <dbReference type="NCBI Taxonomy" id="683354"/>
    <lineage>
        <taxon>Bacteria</taxon>
        <taxon>Pseudomonadati</taxon>
        <taxon>Pseudomonadota</taxon>
        <taxon>Betaproteobacteria</taxon>
        <taxon>Burkholderiales</taxon>
        <taxon>Alcaligenaceae</taxon>
        <taxon>Candidimonas</taxon>
    </lineage>
</organism>
<dbReference type="InterPro" id="IPR010998">
    <property type="entry name" value="Integrase_recombinase_N"/>
</dbReference>
<dbReference type="PANTHER" id="PTHR30349:SF94">
    <property type="entry name" value="INTEGRASE_RECOMBINASE HI_1414-RELATED"/>
    <property type="match status" value="1"/>
</dbReference>
<evidence type="ECO:0000256" key="4">
    <source>
        <dbReference type="PROSITE-ProRule" id="PRU01248"/>
    </source>
</evidence>
<dbReference type="InterPro" id="IPR002104">
    <property type="entry name" value="Integrase_catalytic"/>
</dbReference>
<dbReference type="SUPFAM" id="SSF56349">
    <property type="entry name" value="DNA breaking-rejoining enzymes"/>
    <property type="match status" value="1"/>
</dbReference>
<dbReference type="Gene3D" id="1.10.150.130">
    <property type="match status" value="1"/>
</dbReference>
<evidence type="ECO:0000259" key="5">
    <source>
        <dbReference type="PROSITE" id="PS51900"/>
    </source>
</evidence>
<evidence type="ECO:0000313" key="7">
    <source>
        <dbReference type="Proteomes" id="UP000214603"/>
    </source>
</evidence>
<reference evidence="7" key="1">
    <citation type="submission" date="2017-06" db="EMBL/GenBank/DDBJ databases">
        <title>Herbaspirillum phytohormonus sp. nov., isolated from the root nodule of Robinia pseudoacacia in lead-zinc mine.</title>
        <authorList>
            <person name="Fan M."/>
            <person name="Lin Y."/>
        </authorList>
    </citation>
    <scope>NUCLEOTIDE SEQUENCE [LARGE SCALE GENOMIC DNA]</scope>
    <source>
        <strain evidence="7">SC-089</strain>
    </source>
</reference>
<keyword evidence="7" id="KW-1185">Reference proteome</keyword>
<dbReference type="InterPro" id="IPR011010">
    <property type="entry name" value="DNA_brk_join_enz"/>
</dbReference>
<keyword evidence="1" id="KW-0229">DNA integration</keyword>
<dbReference type="PANTHER" id="PTHR30349">
    <property type="entry name" value="PHAGE INTEGRASE-RELATED"/>
    <property type="match status" value="1"/>
</dbReference>
<dbReference type="Proteomes" id="UP000214603">
    <property type="component" value="Unassembled WGS sequence"/>
</dbReference>
<dbReference type="InterPro" id="IPR044068">
    <property type="entry name" value="CB"/>
</dbReference>
<gene>
    <name evidence="6" type="ORF">CEY11_09230</name>
</gene>
<dbReference type="GO" id="GO:0006310">
    <property type="term" value="P:DNA recombination"/>
    <property type="evidence" value="ECO:0007669"/>
    <property type="project" value="UniProtKB-KW"/>
</dbReference>
<dbReference type="EMBL" id="NJIH01000004">
    <property type="protein sequence ID" value="OWT61984.1"/>
    <property type="molecule type" value="Genomic_DNA"/>
</dbReference>
<dbReference type="OrthoDB" id="662444at2"/>
<dbReference type="GO" id="GO:0003677">
    <property type="term" value="F:DNA binding"/>
    <property type="evidence" value="ECO:0007669"/>
    <property type="project" value="UniProtKB-UniRule"/>
</dbReference>
<dbReference type="RefSeq" id="WP_088603071.1">
    <property type="nucleotide sequence ID" value="NZ_NJIH01000004.1"/>
</dbReference>
<evidence type="ECO:0000313" key="6">
    <source>
        <dbReference type="EMBL" id="OWT61984.1"/>
    </source>
</evidence>
<dbReference type="Pfam" id="PF00589">
    <property type="entry name" value="Phage_integrase"/>
    <property type="match status" value="1"/>
</dbReference>
<proteinExistence type="predicted"/>
<dbReference type="AlphaFoldDB" id="A0A225ML67"/>
<dbReference type="Gene3D" id="1.10.443.10">
    <property type="entry name" value="Intergrase catalytic core"/>
    <property type="match status" value="1"/>
</dbReference>
<feature type="domain" description="Core-binding (CB)" evidence="5">
    <location>
        <begin position="52"/>
        <end position="136"/>
    </location>
</feature>